<evidence type="ECO:0000313" key="6">
    <source>
        <dbReference type="EMBL" id="NYI69029.1"/>
    </source>
</evidence>
<dbReference type="PRINTS" id="PR00368">
    <property type="entry name" value="FADPNR"/>
</dbReference>
<comment type="caution">
    <text evidence="6">The sequence shown here is derived from an EMBL/GenBank/DDBJ whole genome shotgun (WGS) entry which is preliminary data.</text>
</comment>
<accession>A0A7Z0D516</accession>
<evidence type="ECO:0000256" key="3">
    <source>
        <dbReference type="ARBA" id="ARBA00048132"/>
    </source>
</evidence>
<dbReference type="SUPFAM" id="SSF52172">
    <property type="entry name" value="CheY-like"/>
    <property type="match status" value="1"/>
</dbReference>
<dbReference type="InterPro" id="IPR011006">
    <property type="entry name" value="CheY-like_superfamily"/>
</dbReference>
<organism evidence="6 7">
    <name type="scientific">Spelaeicoccus albus</name>
    <dbReference type="NCBI Taxonomy" id="1280376"/>
    <lineage>
        <taxon>Bacteria</taxon>
        <taxon>Bacillati</taxon>
        <taxon>Actinomycetota</taxon>
        <taxon>Actinomycetes</taxon>
        <taxon>Micrococcales</taxon>
        <taxon>Brevibacteriaceae</taxon>
        <taxon>Spelaeicoccus</taxon>
    </lineage>
</organism>
<keyword evidence="7" id="KW-1185">Reference proteome</keyword>
<dbReference type="Pfam" id="PF00072">
    <property type="entry name" value="Response_reg"/>
    <property type="match status" value="1"/>
</dbReference>
<sequence length="555" mass="58972">MTDMPPTAPRPVILAVDDDPAVLSAVRGDLRGRYGRRYRVLTASGGTEAIDTLGKLKLRDDPVAIVVSDQRMPEVAGTEVLAAALELFPDVRTVLLTAYADTEVAIGSINDLHLDYYILKPWEPPEERLFPVIDDLLEDWHAHNQPTYAVTRVVGSRWSARTHEIRDFLQRNQIPMQWFDIDVSQEGRKLSEAAGDDGLPLVITPDGVSLRSPDVAALAAALGLKTRADAESFDLAIVGAGPAGLAAAVYGASEGLRTVCLEQLVPGGQAGQSSRIENYLGFPNGISGSDLARRAVTQARRFHVDVLAPTTAVGLDLAGPYPRLELADGSAINCGSVILACGVAYRTLDVPGSAEFEGRGVFYGASLSERDTVTGEDIVVVGGANSAGQAAVYFSDYARSVTVLCRAGELGAKMSSYLVDQIAERSNIAVRCGTSVDSVGGTERLETVTIRDAATGGTEELTTSGIFVFVGASPRTDWLPPQIARDKRGFILTGPALGDRRHRTADGDRDPFLYETSAPGVFAVGDVRTSSIKRVASAVGEGSVAVQLVHQVLRS</sequence>
<dbReference type="GO" id="GO:0004791">
    <property type="term" value="F:thioredoxin-disulfide reductase (NADPH) activity"/>
    <property type="evidence" value="ECO:0007669"/>
    <property type="project" value="UniProtKB-EC"/>
</dbReference>
<comment type="catalytic activity">
    <reaction evidence="3">
        <text>[thioredoxin]-dithiol + NADP(+) = [thioredoxin]-disulfide + NADPH + H(+)</text>
        <dbReference type="Rhea" id="RHEA:20345"/>
        <dbReference type="Rhea" id="RHEA-COMP:10698"/>
        <dbReference type="Rhea" id="RHEA-COMP:10700"/>
        <dbReference type="ChEBI" id="CHEBI:15378"/>
        <dbReference type="ChEBI" id="CHEBI:29950"/>
        <dbReference type="ChEBI" id="CHEBI:50058"/>
        <dbReference type="ChEBI" id="CHEBI:57783"/>
        <dbReference type="ChEBI" id="CHEBI:58349"/>
        <dbReference type="EC" id="1.8.1.9"/>
    </reaction>
</comment>
<feature type="modified residue" description="4-aspartylphosphate" evidence="4">
    <location>
        <position position="69"/>
    </location>
</feature>
<dbReference type="Gene3D" id="3.50.50.60">
    <property type="entry name" value="FAD/NAD(P)-binding domain"/>
    <property type="match status" value="2"/>
</dbReference>
<gene>
    <name evidence="6" type="ORF">BJY26_003335</name>
</gene>
<dbReference type="PROSITE" id="PS50110">
    <property type="entry name" value="RESPONSE_REGULATORY"/>
    <property type="match status" value="1"/>
</dbReference>
<evidence type="ECO:0000256" key="2">
    <source>
        <dbReference type="ARBA" id="ARBA00023002"/>
    </source>
</evidence>
<keyword evidence="1" id="KW-0285">Flavoprotein</keyword>
<dbReference type="EC" id="1.8.1.9" evidence="6"/>
<evidence type="ECO:0000313" key="7">
    <source>
        <dbReference type="Proteomes" id="UP000539111"/>
    </source>
</evidence>
<evidence type="ECO:0000259" key="5">
    <source>
        <dbReference type="PROSITE" id="PS50110"/>
    </source>
</evidence>
<dbReference type="RefSeq" id="WP_218852475.1">
    <property type="nucleotide sequence ID" value="NZ_JACBZP010000001.1"/>
</dbReference>
<reference evidence="6 7" key="1">
    <citation type="submission" date="2020-07" db="EMBL/GenBank/DDBJ databases">
        <title>Sequencing the genomes of 1000 actinobacteria strains.</title>
        <authorList>
            <person name="Klenk H.-P."/>
        </authorList>
    </citation>
    <scope>NUCLEOTIDE SEQUENCE [LARGE SCALE GENOMIC DNA]</scope>
    <source>
        <strain evidence="6 7">DSM 26341</strain>
    </source>
</reference>
<dbReference type="SUPFAM" id="SSF51905">
    <property type="entry name" value="FAD/NAD(P)-binding domain"/>
    <property type="match status" value="1"/>
</dbReference>
<evidence type="ECO:0000256" key="1">
    <source>
        <dbReference type="ARBA" id="ARBA00022630"/>
    </source>
</evidence>
<dbReference type="AlphaFoldDB" id="A0A7Z0D516"/>
<dbReference type="InterPro" id="IPR001789">
    <property type="entry name" value="Sig_transdc_resp-reg_receiver"/>
</dbReference>
<dbReference type="PANTHER" id="PTHR48105">
    <property type="entry name" value="THIOREDOXIN REDUCTASE 1-RELATED-RELATED"/>
    <property type="match status" value="1"/>
</dbReference>
<dbReference type="InterPro" id="IPR023753">
    <property type="entry name" value="FAD/NAD-binding_dom"/>
</dbReference>
<dbReference type="Gene3D" id="3.40.50.2300">
    <property type="match status" value="1"/>
</dbReference>
<dbReference type="EMBL" id="JACBZP010000001">
    <property type="protein sequence ID" value="NYI69029.1"/>
    <property type="molecule type" value="Genomic_DNA"/>
</dbReference>
<dbReference type="Proteomes" id="UP000539111">
    <property type="component" value="Unassembled WGS sequence"/>
</dbReference>
<feature type="domain" description="Response regulatory" evidence="5">
    <location>
        <begin position="12"/>
        <end position="135"/>
    </location>
</feature>
<dbReference type="InterPro" id="IPR036188">
    <property type="entry name" value="FAD/NAD-bd_sf"/>
</dbReference>
<dbReference type="Pfam" id="PF07992">
    <property type="entry name" value="Pyr_redox_2"/>
    <property type="match status" value="1"/>
</dbReference>
<proteinExistence type="predicted"/>
<dbReference type="PRINTS" id="PR00469">
    <property type="entry name" value="PNDRDTASEII"/>
</dbReference>
<dbReference type="GO" id="GO:0000160">
    <property type="term" value="P:phosphorelay signal transduction system"/>
    <property type="evidence" value="ECO:0007669"/>
    <property type="project" value="InterPro"/>
</dbReference>
<dbReference type="SMART" id="SM00448">
    <property type="entry name" value="REC"/>
    <property type="match status" value="1"/>
</dbReference>
<name>A0A7Z0D516_9MICO</name>
<protein>
    <submittedName>
        <fullName evidence="6">Thioredoxin reductase (NADPH)</fullName>
        <ecNumber evidence="6">1.8.1.9</ecNumber>
    </submittedName>
</protein>
<evidence type="ECO:0000256" key="4">
    <source>
        <dbReference type="PROSITE-ProRule" id="PRU00169"/>
    </source>
</evidence>
<keyword evidence="4" id="KW-0597">Phosphoprotein</keyword>
<keyword evidence="2 6" id="KW-0560">Oxidoreductase</keyword>
<dbReference type="InterPro" id="IPR050097">
    <property type="entry name" value="Ferredoxin-NADP_redctase_2"/>
</dbReference>